<proteinExistence type="inferred from homology"/>
<keyword evidence="11" id="KW-1185">Reference proteome</keyword>
<evidence type="ECO:0000313" key="10">
    <source>
        <dbReference type="EMBL" id="SDS88009.1"/>
    </source>
</evidence>
<feature type="transmembrane region" description="Helical" evidence="9">
    <location>
        <begin position="298"/>
        <end position="315"/>
    </location>
</feature>
<dbReference type="RefSeq" id="WP_093394981.1">
    <property type="nucleotide sequence ID" value="NZ_LT629736.1"/>
</dbReference>
<dbReference type="Pfam" id="PF03739">
    <property type="entry name" value="LptF_LptG"/>
    <property type="match status" value="1"/>
</dbReference>
<comment type="function">
    <text evidence="1">Part of the ABC transporter complex LptBFG involved in the translocation of lipopolysaccharide (LPS) from the inner membrane to the outer membrane.</text>
</comment>
<evidence type="ECO:0000256" key="3">
    <source>
        <dbReference type="ARBA" id="ARBA00007725"/>
    </source>
</evidence>
<protein>
    <submittedName>
        <fullName evidence="10">Lipopolysaccharide export system permease protein</fullName>
    </submittedName>
</protein>
<feature type="transmembrane region" description="Helical" evidence="9">
    <location>
        <begin position="94"/>
        <end position="116"/>
    </location>
</feature>
<evidence type="ECO:0000256" key="4">
    <source>
        <dbReference type="ARBA" id="ARBA00022475"/>
    </source>
</evidence>
<keyword evidence="4" id="KW-1003">Cell membrane</keyword>
<dbReference type="PANTHER" id="PTHR33529:SF2">
    <property type="entry name" value="LIPOPOLYSACCHARIDE EXPORT SYSTEM PERMEASE PROTEIN LPTG"/>
    <property type="match status" value="1"/>
</dbReference>
<evidence type="ECO:0000256" key="7">
    <source>
        <dbReference type="ARBA" id="ARBA00023136"/>
    </source>
</evidence>
<evidence type="ECO:0000256" key="5">
    <source>
        <dbReference type="ARBA" id="ARBA00022692"/>
    </source>
</evidence>
<comment type="subcellular location">
    <subcellularLocation>
        <location evidence="2">Cell membrane</location>
        <topology evidence="2">Multi-pass membrane protein</topology>
    </subcellularLocation>
</comment>
<evidence type="ECO:0000256" key="8">
    <source>
        <dbReference type="ARBA" id="ARBA00026081"/>
    </source>
</evidence>
<keyword evidence="6 9" id="KW-1133">Transmembrane helix</keyword>
<comment type="similarity">
    <text evidence="3">Belongs to the LptF/LptG family.</text>
</comment>
<dbReference type="GO" id="GO:0055085">
    <property type="term" value="P:transmembrane transport"/>
    <property type="evidence" value="ECO:0007669"/>
    <property type="project" value="InterPro"/>
</dbReference>
<dbReference type="PANTHER" id="PTHR33529">
    <property type="entry name" value="SLR0882 PROTEIN-RELATED"/>
    <property type="match status" value="1"/>
</dbReference>
<keyword evidence="7 9" id="KW-0472">Membrane</keyword>
<evidence type="ECO:0000256" key="9">
    <source>
        <dbReference type="SAM" id="Phobius"/>
    </source>
</evidence>
<feature type="transmembrane region" description="Helical" evidence="9">
    <location>
        <begin position="327"/>
        <end position="349"/>
    </location>
</feature>
<accession>A0A1H1VVF5</accession>
<reference evidence="11" key="1">
    <citation type="submission" date="2016-10" db="EMBL/GenBank/DDBJ databases">
        <authorList>
            <person name="Varghese N."/>
            <person name="Submissions S."/>
        </authorList>
    </citation>
    <scope>NUCLEOTIDE SEQUENCE [LARGE SCALE GENOMIC DNA]</scope>
    <source>
        <strain evidence="11">NRRL B-51270</strain>
    </source>
</reference>
<dbReference type="OrthoDB" id="9776227at2"/>
<evidence type="ECO:0000313" key="11">
    <source>
        <dbReference type="Proteomes" id="UP000243207"/>
    </source>
</evidence>
<dbReference type="EMBL" id="LT629736">
    <property type="protein sequence ID" value="SDS88009.1"/>
    <property type="molecule type" value="Genomic_DNA"/>
</dbReference>
<name>A0A1H1VVF5_9GAMM</name>
<evidence type="ECO:0000256" key="1">
    <source>
        <dbReference type="ARBA" id="ARBA00002265"/>
    </source>
</evidence>
<comment type="subunit">
    <text evidence="8">Component of the lipopolysaccharide transport and assembly complex. The LptBFG transporter is composed of two ATP-binding proteins (LptB) and two transmembrane proteins (LptF and LptG).</text>
</comment>
<organism evidence="10 11">
    <name type="scientific">Halopseudomonas xinjiangensis</name>
    <dbReference type="NCBI Taxonomy" id="487184"/>
    <lineage>
        <taxon>Bacteria</taxon>
        <taxon>Pseudomonadati</taxon>
        <taxon>Pseudomonadota</taxon>
        <taxon>Gammaproteobacteria</taxon>
        <taxon>Pseudomonadales</taxon>
        <taxon>Pseudomonadaceae</taxon>
        <taxon>Halopseudomonas</taxon>
    </lineage>
</organism>
<dbReference type="GO" id="GO:0015920">
    <property type="term" value="P:lipopolysaccharide transport"/>
    <property type="evidence" value="ECO:0007669"/>
    <property type="project" value="TreeGrafter"/>
</dbReference>
<feature type="transmembrane region" description="Helical" evidence="9">
    <location>
        <begin position="272"/>
        <end position="291"/>
    </location>
</feature>
<dbReference type="GO" id="GO:0043190">
    <property type="term" value="C:ATP-binding cassette (ABC) transporter complex"/>
    <property type="evidence" value="ECO:0007669"/>
    <property type="project" value="InterPro"/>
</dbReference>
<gene>
    <name evidence="10" type="ORF">SAMN05216421_2388</name>
</gene>
<evidence type="ECO:0000256" key="2">
    <source>
        <dbReference type="ARBA" id="ARBA00004651"/>
    </source>
</evidence>
<dbReference type="Proteomes" id="UP000243207">
    <property type="component" value="Chromosome I"/>
</dbReference>
<dbReference type="InterPro" id="IPR030923">
    <property type="entry name" value="LptG"/>
</dbReference>
<dbReference type="InterPro" id="IPR005495">
    <property type="entry name" value="LptG/LptF_permease"/>
</dbReference>
<dbReference type="STRING" id="487184.SAMN05216421_2388"/>
<keyword evidence="5 9" id="KW-0812">Transmembrane</keyword>
<feature type="transmembrane region" description="Helical" evidence="9">
    <location>
        <begin position="63"/>
        <end position="82"/>
    </location>
</feature>
<evidence type="ECO:0000256" key="6">
    <source>
        <dbReference type="ARBA" id="ARBA00022989"/>
    </source>
</evidence>
<feature type="transmembrane region" description="Helical" evidence="9">
    <location>
        <begin position="12"/>
        <end position="33"/>
    </location>
</feature>
<dbReference type="NCBIfam" id="TIGR04408">
    <property type="entry name" value="LptG_lptG"/>
    <property type="match status" value="1"/>
</dbReference>
<sequence length="353" mass="38885">MRQLDRYIGKSVLSSVLIVSMIVLGLDMLFAYIGELEDLAGGYDAIQALVYVVLTSPRRLYDLLPVAVLVGCLVGLGTLASNSELTIMRAAGVSVARIIGAVMKPLVVLMVAGVLLGEYAAPYAENLAESRRAVALGSEEAMTSRGLWHREGNEFIHINAVQPDGVLRGVTRYRFDDQRRLAEASFAERATVQQDDWLLENIQLTRFLDNGHSEVEVIPSSRWNVGLSPQLLRILLLDPDVLPLTGLWRYQGYLAEQELDNSAYWLSFWKKLLQPLTTATLVFVAISFIFGPLRSVTLGQRIFTGVLVGFSFRIVQDLLGPSSLVFGFPPLIAVLAPIVILLLMGIVLMRRAG</sequence>
<dbReference type="AlphaFoldDB" id="A0A1H1VVF5"/>